<evidence type="ECO:0000256" key="5">
    <source>
        <dbReference type="SAM" id="Phobius"/>
    </source>
</evidence>
<dbReference type="STRING" id="451379.A0A0N5AP11"/>
<evidence type="ECO:0000256" key="1">
    <source>
        <dbReference type="ARBA" id="ARBA00004141"/>
    </source>
</evidence>
<evidence type="ECO:0000256" key="2">
    <source>
        <dbReference type="ARBA" id="ARBA00022692"/>
    </source>
</evidence>
<feature type="transmembrane region" description="Helical" evidence="5">
    <location>
        <begin position="335"/>
        <end position="362"/>
    </location>
</feature>
<feature type="domain" description="SLC26A/SulP transporter" evidence="6">
    <location>
        <begin position="77"/>
        <end position="485"/>
    </location>
</feature>
<dbReference type="Pfam" id="PF00916">
    <property type="entry name" value="Sulfate_transp"/>
    <property type="match status" value="1"/>
</dbReference>
<name>A0A0N5AP11_9BILA</name>
<proteinExistence type="predicted"/>
<organism evidence="7 8">
    <name type="scientific">Syphacia muris</name>
    <dbReference type="NCBI Taxonomy" id="451379"/>
    <lineage>
        <taxon>Eukaryota</taxon>
        <taxon>Metazoa</taxon>
        <taxon>Ecdysozoa</taxon>
        <taxon>Nematoda</taxon>
        <taxon>Chromadorea</taxon>
        <taxon>Rhabditida</taxon>
        <taxon>Spirurina</taxon>
        <taxon>Oxyuridomorpha</taxon>
        <taxon>Oxyuroidea</taxon>
        <taxon>Oxyuridae</taxon>
        <taxon>Syphacia</taxon>
    </lineage>
</organism>
<dbReference type="AlphaFoldDB" id="A0A0N5AP11"/>
<dbReference type="InterPro" id="IPR011547">
    <property type="entry name" value="SLC26A/SulP_dom"/>
</dbReference>
<evidence type="ECO:0000259" key="6">
    <source>
        <dbReference type="Pfam" id="PF00916"/>
    </source>
</evidence>
<dbReference type="PANTHER" id="PTHR11814">
    <property type="entry name" value="SULFATE TRANSPORTER"/>
    <property type="match status" value="1"/>
</dbReference>
<dbReference type="GO" id="GO:0016020">
    <property type="term" value="C:membrane"/>
    <property type="evidence" value="ECO:0007669"/>
    <property type="project" value="UniProtKB-SubCell"/>
</dbReference>
<evidence type="ECO:0000256" key="3">
    <source>
        <dbReference type="ARBA" id="ARBA00022989"/>
    </source>
</evidence>
<keyword evidence="2 5" id="KW-0812">Transmembrane</keyword>
<comment type="subcellular location">
    <subcellularLocation>
        <location evidence="1">Membrane</location>
        <topology evidence="1">Multi-pass membrane protein</topology>
    </subcellularLocation>
</comment>
<keyword evidence="3 5" id="KW-1133">Transmembrane helix</keyword>
<evidence type="ECO:0000313" key="8">
    <source>
        <dbReference type="WBParaSite" id="SMUV_0000637101-mRNA-1"/>
    </source>
</evidence>
<feature type="transmembrane region" description="Helical" evidence="5">
    <location>
        <begin position="383"/>
        <end position="403"/>
    </location>
</feature>
<protein>
    <submittedName>
        <fullName evidence="8">Sulfate_transp domain-containing protein</fullName>
    </submittedName>
</protein>
<dbReference type="WBParaSite" id="SMUV_0000637101-mRNA-1">
    <property type="protein sequence ID" value="SMUV_0000637101-mRNA-1"/>
    <property type="gene ID" value="SMUV_0000637101"/>
</dbReference>
<keyword evidence="7" id="KW-1185">Reference proteome</keyword>
<accession>A0A0N5AP11</accession>
<feature type="transmembrane region" description="Helical" evidence="5">
    <location>
        <begin position="252"/>
        <end position="274"/>
    </location>
</feature>
<dbReference type="InterPro" id="IPR001902">
    <property type="entry name" value="SLC26A/SulP_fam"/>
</dbReference>
<reference evidence="8" key="1">
    <citation type="submission" date="2017-02" db="UniProtKB">
        <authorList>
            <consortium name="WormBaseParasite"/>
        </authorList>
    </citation>
    <scope>IDENTIFICATION</scope>
</reference>
<dbReference type="Proteomes" id="UP000046393">
    <property type="component" value="Unplaced"/>
</dbReference>
<dbReference type="GO" id="GO:0055085">
    <property type="term" value="P:transmembrane transport"/>
    <property type="evidence" value="ECO:0007669"/>
    <property type="project" value="InterPro"/>
</dbReference>
<feature type="transmembrane region" description="Helical" evidence="5">
    <location>
        <begin position="180"/>
        <end position="204"/>
    </location>
</feature>
<evidence type="ECO:0000313" key="7">
    <source>
        <dbReference type="Proteomes" id="UP000046393"/>
    </source>
</evidence>
<keyword evidence="4 5" id="KW-0472">Membrane</keyword>
<sequence length="486" mass="53831">MVLLQVTSPDTEAYIGNEPALIQEEFERRYLKDNETAEKSVIRKAIRRLTKCSPLSCICSFFPIFCWLPRYKWHTDLHGDIVGGLTVGIMHVPQGMAYATLASLPPVYGLYSSFFASTIYSFFGTSKHISIGTFAVGSLMVGSTRLRLLPDSEAMNNVTALTNGTFEDDNSLIHEGLTPVMITSALTFGLVMAFLHLGFLTAYLSDPLISGFTTGSACHVFMAQINKILGVKLPRYNGIGQLFLMCRDLIKAIPVANIYTVALSLFGILFLKVGKSCINPFIQKRYSIPFPTELLLVIIATVFSSAVNLKKQCGIHIVDYVPQGVPMPTVPRFDILSSMVADSIGIAFVCYTFVISMAKLFAKKRKYSIDPQQKPKKYETATYIQEIYAVSFMSLLSSFFPVYPCGASLSRSSVCEQSGTRTQLHTFFSSSLLLAVIIWIGPLLEPLPMCILACIVVVSLESLFLQVKELPLLWRISPFDFVCVCL</sequence>
<feature type="transmembrane region" description="Helical" evidence="5">
    <location>
        <begin position="447"/>
        <end position="465"/>
    </location>
</feature>
<evidence type="ECO:0000256" key="4">
    <source>
        <dbReference type="ARBA" id="ARBA00023136"/>
    </source>
</evidence>
<feature type="transmembrane region" description="Helical" evidence="5">
    <location>
        <begin position="286"/>
        <end position="307"/>
    </location>
</feature>